<comment type="catalytic activity">
    <reaction evidence="1">
        <text>ATP + protein L-histidine = ADP + protein N-phospho-L-histidine.</text>
        <dbReference type="EC" id="2.7.13.3"/>
    </reaction>
</comment>
<dbReference type="RefSeq" id="WP_076086219.1">
    <property type="nucleotide sequence ID" value="NZ_CP019070.1"/>
</dbReference>
<dbReference type="EC" id="2.7.13.3" evidence="2"/>
<evidence type="ECO:0000259" key="6">
    <source>
        <dbReference type="PROSITE" id="PS50109"/>
    </source>
</evidence>
<keyword evidence="3 5" id="KW-0732">Signal</keyword>
<organism evidence="7 8">
    <name type="scientific">Poseidonibacter parvus</name>
    <dbReference type="NCBI Taxonomy" id="1850254"/>
    <lineage>
        <taxon>Bacteria</taxon>
        <taxon>Pseudomonadati</taxon>
        <taxon>Campylobacterota</taxon>
        <taxon>Epsilonproteobacteria</taxon>
        <taxon>Campylobacterales</taxon>
        <taxon>Arcobacteraceae</taxon>
        <taxon>Poseidonibacter</taxon>
    </lineage>
</organism>
<dbReference type="Pfam" id="PF00497">
    <property type="entry name" value="SBP_bac_3"/>
    <property type="match status" value="3"/>
</dbReference>
<dbReference type="InterPro" id="IPR001638">
    <property type="entry name" value="Solute-binding_3/MltF_N"/>
</dbReference>
<dbReference type="SUPFAM" id="SSF53850">
    <property type="entry name" value="Periplasmic binding protein-like II"/>
    <property type="match status" value="3"/>
</dbReference>
<evidence type="ECO:0000256" key="1">
    <source>
        <dbReference type="ARBA" id="ARBA00000085"/>
    </source>
</evidence>
<evidence type="ECO:0000256" key="3">
    <source>
        <dbReference type="ARBA" id="ARBA00022729"/>
    </source>
</evidence>
<feature type="transmembrane region" description="Helical" evidence="4">
    <location>
        <begin position="744"/>
        <end position="761"/>
    </location>
</feature>
<dbReference type="Gene3D" id="1.10.287.130">
    <property type="match status" value="1"/>
</dbReference>
<dbReference type="CDD" id="cd00082">
    <property type="entry name" value="HisKA"/>
    <property type="match status" value="1"/>
</dbReference>
<dbReference type="Pfam" id="PF02518">
    <property type="entry name" value="HATPase_c"/>
    <property type="match status" value="1"/>
</dbReference>
<dbReference type="InterPro" id="IPR036097">
    <property type="entry name" value="HisK_dim/P_sf"/>
</dbReference>
<evidence type="ECO:0000256" key="5">
    <source>
        <dbReference type="SAM" id="SignalP"/>
    </source>
</evidence>
<protein>
    <recommendedName>
        <fullName evidence="2">histidine kinase</fullName>
        <ecNumber evidence="2">2.7.13.3</ecNumber>
    </recommendedName>
</protein>
<dbReference type="Gene3D" id="3.30.450.20">
    <property type="entry name" value="PAS domain"/>
    <property type="match status" value="1"/>
</dbReference>
<dbReference type="SMART" id="SM00062">
    <property type="entry name" value="PBPb"/>
    <property type="match status" value="3"/>
</dbReference>
<dbReference type="Gene3D" id="3.30.565.10">
    <property type="entry name" value="Histidine kinase-like ATPase, C-terminal domain"/>
    <property type="match status" value="1"/>
</dbReference>
<evidence type="ECO:0000313" key="8">
    <source>
        <dbReference type="Proteomes" id="UP000186074"/>
    </source>
</evidence>
<reference evidence="7 8" key="1">
    <citation type="submission" date="2017-01" db="EMBL/GenBank/DDBJ databases">
        <title>Genome sequencing of Arcobacter sp. LPB0137.</title>
        <authorList>
            <person name="Lee G.-W."/>
            <person name="Yi H."/>
        </authorList>
    </citation>
    <scope>NUCLEOTIDE SEQUENCE [LARGE SCALE GENOMIC DNA]</scope>
    <source>
        <strain evidence="7 8">LPB0137</strain>
    </source>
</reference>
<dbReference type="SUPFAM" id="SSF55874">
    <property type="entry name" value="ATPase domain of HSP90 chaperone/DNA topoisomerase II/histidine kinase"/>
    <property type="match status" value="1"/>
</dbReference>
<dbReference type="PROSITE" id="PS50109">
    <property type="entry name" value="HIS_KIN"/>
    <property type="match status" value="1"/>
</dbReference>
<dbReference type="STRING" id="1850254.LPB137_06960"/>
<keyword evidence="4" id="KW-1133">Transmembrane helix</keyword>
<evidence type="ECO:0000256" key="2">
    <source>
        <dbReference type="ARBA" id="ARBA00012438"/>
    </source>
</evidence>
<dbReference type="GO" id="GO:0000155">
    <property type="term" value="F:phosphorelay sensor kinase activity"/>
    <property type="evidence" value="ECO:0007669"/>
    <property type="project" value="InterPro"/>
</dbReference>
<dbReference type="EMBL" id="CP019070">
    <property type="protein sequence ID" value="APW65605.1"/>
    <property type="molecule type" value="Genomic_DNA"/>
</dbReference>
<keyword evidence="4" id="KW-0472">Membrane</keyword>
<dbReference type="CDD" id="cd01007">
    <property type="entry name" value="PBP2_BvgS_HisK_like"/>
    <property type="match status" value="3"/>
</dbReference>
<accession>A0A1P8KM64</accession>
<dbReference type="KEGG" id="alp:LPB137_06960"/>
<dbReference type="Proteomes" id="UP000186074">
    <property type="component" value="Chromosome"/>
</dbReference>
<dbReference type="SMART" id="SM00387">
    <property type="entry name" value="HATPase_c"/>
    <property type="match status" value="1"/>
</dbReference>
<keyword evidence="8" id="KW-1185">Reference proteome</keyword>
<dbReference type="Gene3D" id="3.40.190.10">
    <property type="entry name" value="Periplasmic binding protein-like II"/>
    <property type="match status" value="6"/>
</dbReference>
<dbReference type="InterPro" id="IPR003594">
    <property type="entry name" value="HATPase_dom"/>
</dbReference>
<dbReference type="InterPro" id="IPR035965">
    <property type="entry name" value="PAS-like_dom_sf"/>
</dbReference>
<dbReference type="OrthoDB" id="5341226at2"/>
<feature type="signal peptide" evidence="5">
    <location>
        <begin position="1"/>
        <end position="20"/>
    </location>
</feature>
<sequence>MSVIKSLLFFLIFFSNISYANSNINLTEEEIQYIKNNPTIKVGAEKNWAPFDFAEDGLYKGLARDYLDIIEKKTSLKFEYDIDSWNNLLKKIKQNKIQLLPILKKTQKREKYLLFTRDYLTIRAYAYTLKDVEISSTKDLVGKTIAIPKGSSHEEYIEKNHPKVKVLTVKNVLEAIDAINTKKADFLISNIPIINYLTNKQNLSKIYPKFHLNDIENKLSMATNKQTNILVNIIQKALDSITQNEKNTISSKWLGNIENKKVLTFTKEEINFIKKNERLVIANELAYKPYDFNEEGEPKGYIIDYIRLLFSKIGIEPIFKAKEWSLLVNDFKERKIDILPIITKNKKREEYISFSKPYINQNMSIITKKSNNSLINIDDLDGKTVALAKNWNMTKLVKKHHPKIKVIEYKTVSEFLDAVANNYADATILDKLSANYYIKSKYIHKLHITGTAHIKNFNPMLSMGVHKDTKILKDIINKAMLLISDEEQKNLNNKWINHTKNINFTKKELDFIKNTIINISLVKTWAPFAFENNGKPYGLGYDFWSLIIDKANLKTKNHFDDKFSSSLKKIELKENDVLVTTSKTKDREKFAIFSDSYFKAPIGIATLKDKDYIPDASKLIGKKVAVGENYTAHKLIKEAYPSINLIPVKNIGEALDLLSKDEVYAVVDIMPVLIHNIKSKGFNNIKITGVTGIDFNMNILIRNDYTLLQSIINKVLKNITPEEKELIYNKWLNIEYEKVFDYSLFWKVALIFIIILLLILYKNNQLLKYQKRLENTTKNFETVIDLSLAGILIIKDYQIIYANKETLNIFKYEELVNKDISMLLQEKDIVEIIRQTEEKDKEHEVIGITKDRTNVPLLVNAKKIVYDNLSSYIISVVDLTEIKNKENLIIQQSKMASLGEMIANIAHQWRQPLSSITTTASGLKVQKEFGLLTDKIFIDSVDSITNTTQFLSQTIDDFQNYMRKDKIKQNFTIENSINTVLSIVKGSLKNYFINIEKDIEEIELYSYENELNQAILNIINNSKDALKNIEENQRNIYINVLKKDNKALIEIIDTAGGIKEDIIKKVFEPYFTTKHKSQGTGLGLYMTHKIITESLEGQISINNISYKNYEKCTKVNILIPIKL</sequence>
<dbReference type="PANTHER" id="PTHR35936">
    <property type="entry name" value="MEMBRANE-BOUND LYTIC MUREIN TRANSGLYCOSYLASE F"/>
    <property type="match status" value="1"/>
</dbReference>
<feature type="chain" id="PRO_5012071677" description="histidine kinase" evidence="5">
    <location>
        <begin position="21"/>
        <end position="1123"/>
    </location>
</feature>
<name>A0A1P8KM64_9BACT</name>
<dbReference type="SUPFAM" id="SSF47384">
    <property type="entry name" value="Homodimeric domain of signal transducing histidine kinase"/>
    <property type="match status" value="1"/>
</dbReference>
<keyword evidence="4" id="KW-0812">Transmembrane</keyword>
<evidence type="ECO:0000313" key="7">
    <source>
        <dbReference type="EMBL" id="APW65605.1"/>
    </source>
</evidence>
<proteinExistence type="predicted"/>
<dbReference type="AlphaFoldDB" id="A0A1P8KM64"/>
<gene>
    <name evidence="7" type="ORF">LPB137_06960</name>
</gene>
<feature type="domain" description="Histidine kinase" evidence="6">
    <location>
        <begin position="904"/>
        <end position="1123"/>
    </location>
</feature>
<dbReference type="InterPro" id="IPR005467">
    <property type="entry name" value="His_kinase_dom"/>
</dbReference>
<dbReference type="InterPro" id="IPR036890">
    <property type="entry name" value="HATPase_C_sf"/>
</dbReference>
<dbReference type="Pfam" id="PF13426">
    <property type="entry name" value="PAS_9"/>
    <property type="match status" value="1"/>
</dbReference>
<dbReference type="SUPFAM" id="SSF55785">
    <property type="entry name" value="PYP-like sensor domain (PAS domain)"/>
    <property type="match status" value="1"/>
</dbReference>
<evidence type="ECO:0000256" key="4">
    <source>
        <dbReference type="SAM" id="Phobius"/>
    </source>
</evidence>
<dbReference type="InterPro" id="IPR003661">
    <property type="entry name" value="HisK_dim/P_dom"/>
</dbReference>
<dbReference type="CDD" id="cd00130">
    <property type="entry name" value="PAS"/>
    <property type="match status" value="1"/>
</dbReference>
<dbReference type="InterPro" id="IPR000014">
    <property type="entry name" value="PAS"/>
</dbReference>